<dbReference type="STRING" id="1470563.SAMN05444000_10365"/>
<evidence type="ECO:0000313" key="2">
    <source>
        <dbReference type="EMBL" id="SHI78861.1"/>
    </source>
</evidence>
<dbReference type="InterPro" id="IPR021265">
    <property type="entry name" value="DUF2842"/>
</dbReference>
<gene>
    <name evidence="2" type="ORF">SAMN05444000_10365</name>
</gene>
<protein>
    <recommendedName>
        <fullName evidence="4">DUF2842 domain-containing protein</fullName>
    </recommendedName>
</protein>
<dbReference type="EMBL" id="FQZQ01000003">
    <property type="protein sequence ID" value="SHI78861.1"/>
    <property type="molecule type" value="Genomic_DNA"/>
</dbReference>
<organism evidence="2 3">
    <name type="scientific">Shimia gijangensis</name>
    <dbReference type="NCBI Taxonomy" id="1470563"/>
    <lineage>
        <taxon>Bacteria</taxon>
        <taxon>Pseudomonadati</taxon>
        <taxon>Pseudomonadota</taxon>
        <taxon>Alphaproteobacteria</taxon>
        <taxon>Rhodobacterales</taxon>
        <taxon>Roseobacteraceae</taxon>
    </lineage>
</organism>
<dbReference type="Proteomes" id="UP000183982">
    <property type="component" value="Unassembled WGS sequence"/>
</dbReference>
<reference evidence="3" key="1">
    <citation type="submission" date="2016-11" db="EMBL/GenBank/DDBJ databases">
        <authorList>
            <person name="Varghese N."/>
            <person name="Submissions S."/>
        </authorList>
    </citation>
    <scope>NUCLEOTIDE SEQUENCE [LARGE SCALE GENOMIC DNA]</scope>
    <source>
        <strain evidence="3">DSM 100564</strain>
    </source>
</reference>
<name>A0A1M6E086_9RHOB</name>
<dbReference type="RefSeq" id="WP_073249404.1">
    <property type="nucleotide sequence ID" value="NZ_FQZQ01000003.1"/>
</dbReference>
<sequence length="78" mass="8661">MALSYKAKRRWALIVLLVGLPIYIVAAVTLVSVFDRPGFLLELAIYVGLGIIWVLPFKGLFKGIGQPDPDNPDQHDLK</sequence>
<keyword evidence="1" id="KW-0472">Membrane</keyword>
<evidence type="ECO:0000256" key="1">
    <source>
        <dbReference type="SAM" id="Phobius"/>
    </source>
</evidence>
<dbReference type="OrthoDB" id="7510023at2"/>
<keyword evidence="3" id="KW-1185">Reference proteome</keyword>
<feature type="transmembrane region" description="Helical" evidence="1">
    <location>
        <begin position="39"/>
        <end position="57"/>
    </location>
</feature>
<dbReference type="AlphaFoldDB" id="A0A1M6E086"/>
<evidence type="ECO:0000313" key="3">
    <source>
        <dbReference type="Proteomes" id="UP000183982"/>
    </source>
</evidence>
<proteinExistence type="predicted"/>
<keyword evidence="1" id="KW-1133">Transmembrane helix</keyword>
<feature type="transmembrane region" description="Helical" evidence="1">
    <location>
        <begin position="12"/>
        <end position="33"/>
    </location>
</feature>
<evidence type="ECO:0008006" key="4">
    <source>
        <dbReference type="Google" id="ProtNLM"/>
    </source>
</evidence>
<keyword evidence="1" id="KW-0812">Transmembrane</keyword>
<dbReference type="Pfam" id="PF11003">
    <property type="entry name" value="DUF2842"/>
    <property type="match status" value="1"/>
</dbReference>
<accession>A0A1M6E086</accession>